<organism evidence="2 3">
    <name type="scientific">Citricoccus parietis</name>
    <dbReference type="NCBI Taxonomy" id="592307"/>
    <lineage>
        <taxon>Bacteria</taxon>
        <taxon>Bacillati</taxon>
        <taxon>Actinomycetota</taxon>
        <taxon>Actinomycetes</taxon>
        <taxon>Micrococcales</taxon>
        <taxon>Micrococcaceae</taxon>
        <taxon>Citricoccus</taxon>
    </lineage>
</organism>
<proteinExistence type="predicted"/>
<comment type="caution">
    <text evidence="2">The sequence shown here is derived from an EMBL/GenBank/DDBJ whole genome shotgun (WGS) entry which is preliminary data.</text>
</comment>
<sequence length="61" mass="6330">MSLSSSAEIEDDGGAVPPCLPSRSRWSGEARSAAHDCCDGLTRPGLLGPARAVPVLPEARR</sequence>
<evidence type="ECO:0000256" key="1">
    <source>
        <dbReference type="SAM" id="MobiDB-lite"/>
    </source>
</evidence>
<gene>
    <name evidence="2" type="ORF">ACFFX0_02300</name>
</gene>
<reference evidence="2 3" key="1">
    <citation type="submission" date="2024-09" db="EMBL/GenBank/DDBJ databases">
        <authorList>
            <person name="Sun Q."/>
            <person name="Mori K."/>
        </authorList>
    </citation>
    <scope>NUCLEOTIDE SEQUENCE [LARGE SCALE GENOMIC DNA]</scope>
    <source>
        <strain evidence="2 3">CCM 7609</strain>
    </source>
</reference>
<evidence type="ECO:0000313" key="2">
    <source>
        <dbReference type="EMBL" id="MFB9070084.1"/>
    </source>
</evidence>
<dbReference type="EMBL" id="JBHMFI010000001">
    <property type="protein sequence ID" value="MFB9070084.1"/>
    <property type="molecule type" value="Genomic_DNA"/>
</dbReference>
<accession>A0ABV5FUG1</accession>
<keyword evidence="3" id="KW-1185">Reference proteome</keyword>
<protein>
    <submittedName>
        <fullName evidence="2">Uncharacterized protein</fullName>
    </submittedName>
</protein>
<name>A0ABV5FUG1_9MICC</name>
<feature type="region of interest" description="Disordered" evidence="1">
    <location>
        <begin position="1"/>
        <end position="27"/>
    </location>
</feature>
<dbReference type="Proteomes" id="UP001589575">
    <property type="component" value="Unassembled WGS sequence"/>
</dbReference>
<evidence type="ECO:0000313" key="3">
    <source>
        <dbReference type="Proteomes" id="UP001589575"/>
    </source>
</evidence>